<dbReference type="SFLD" id="SFLDF00027">
    <property type="entry name" value="p-type_atpase"/>
    <property type="match status" value="1"/>
</dbReference>
<evidence type="ECO:0000256" key="5">
    <source>
        <dbReference type="ARBA" id="ARBA00022553"/>
    </source>
</evidence>
<evidence type="ECO:0000256" key="8">
    <source>
        <dbReference type="ARBA" id="ARBA00022840"/>
    </source>
</evidence>
<dbReference type="FunFam" id="1.20.1110.10:FF:000065">
    <property type="entry name" value="Sarcoplasmic/endoplasmic reticulum calcium ATPase 1"/>
    <property type="match status" value="1"/>
</dbReference>
<evidence type="ECO:0000256" key="7">
    <source>
        <dbReference type="ARBA" id="ARBA00022741"/>
    </source>
</evidence>
<dbReference type="InterPro" id="IPR018303">
    <property type="entry name" value="ATPase_P-typ_P_site"/>
</dbReference>
<reference evidence="15 16" key="1">
    <citation type="submission" date="2015-12" db="EMBL/GenBank/DDBJ databases">
        <title>Genome sequence of Aneurinibacillus soli.</title>
        <authorList>
            <person name="Lee J.S."/>
            <person name="Lee K.C."/>
            <person name="Kim K.K."/>
            <person name="Lee B.W."/>
        </authorList>
    </citation>
    <scope>NUCLEOTIDE SEQUENCE [LARGE SCALE GENOMIC DNA]</scope>
    <source>
        <strain evidence="15 16">CB4</strain>
    </source>
</reference>
<dbReference type="CDD" id="cd02089">
    <property type="entry name" value="P-type_ATPase_Ca_prok"/>
    <property type="match status" value="1"/>
</dbReference>
<dbReference type="InterPro" id="IPR001757">
    <property type="entry name" value="P_typ_ATPase"/>
</dbReference>
<evidence type="ECO:0000256" key="1">
    <source>
        <dbReference type="ARBA" id="ARBA00004651"/>
    </source>
</evidence>
<dbReference type="RefSeq" id="WP_096464938.1">
    <property type="nucleotide sequence ID" value="NZ_AP017312.1"/>
</dbReference>
<dbReference type="GO" id="GO:0005524">
    <property type="term" value="F:ATP binding"/>
    <property type="evidence" value="ECO:0007669"/>
    <property type="project" value="UniProtKB-KW"/>
</dbReference>
<evidence type="ECO:0000256" key="9">
    <source>
        <dbReference type="ARBA" id="ARBA00022842"/>
    </source>
</evidence>
<dbReference type="InterPro" id="IPR059000">
    <property type="entry name" value="ATPase_P-type_domA"/>
</dbReference>
<sequence length="914" mass="99172">MSGQHYWFSYTDDELAGILKTDTRQGLTGTEAQERLETIGANELADKEKPSLLLLFLGQFKDFMVLVLLAATLISGFLGEYVDAIAIISIVLINGILGFVQEFRAERSLSALKELTAPMAYCIRDGELAHVPARELVPGDIIYLESGDRIPADVRFLSANGLHVEESTLTGESVPVMKQAAVLRHEALPLGDQENIGFMGTMVTAGTGYAVVLTTGMMTEMGKIAHLIQTTESLQTPLQLKLEQLGKVLIIVALLLTAVVVGTGILHGQNAYDMFLAGVSLAVAAIPEGLPAIVTVALALGVQRMIKRRAIVRKLPSVETLGSASVICSDKTGTLTQNKMTVTHIWMEDSVVEISGTGYEPQGEFFTGQRAMRAQANPTLYKLLQFGVLCNNARLAQEKAEKKGILRRATEEWVVNGDPTEGALLVVGGKAGLTRDSLAQTWTRIKEFPFDSTRKMMSVVIEDAYRKRVVITKGAPDVLLSRCTHILWKGQAVALTPALRRQISYANEALAKQALRVLALAYRDVHGKEIPATDTSAERQLVFVGLTGMIDPPREEVRDAIQKCRQAGIKTVMITGDHQTTAEAIAGQLGILPSGGLTVNGQDLYNMSDSEFDSIVDNVYVYARVSPEHKLRIVKALQKKGHVVAMTGDGVNDAPAIKAADIGIAMGITGTDVTKEAAALVLADDNFATIEAAIEEGRTIYDNIRKFIRYLLASNVGEIMVMFFAMLAGLPLPLVPVQILWVNLVTDGLPALALGVDQPEDATMKRPPRSRTENVFARGLAWKIVSRGVLIGVSTLAAFWITLLAHPDELIRAQTVGFATLVMAQLIHVFDCRSEISIFSRNPLQNKYLVLAVLSSVLLVLPVIYLPVLQPIFSTVALNGTEWGLVLLLGGLPTFATGVFSLMFARSGKQRRVR</sequence>
<evidence type="ECO:0000256" key="6">
    <source>
        <dbReference type="ARBA" id="ARBA00022692"/>
    </source>
</evidence>
<comment type="similarity">
    <text evidence="2">Belongs to the cation transport ATPase (P-type) (TC 3.A.3) family. Type IIA subfamily.</text>
</comment>
<dbReference type="GO" id="GO:0005388">
    <property type="term" value="F:P-type calcium transporter activity"/>
    <property type="evidence" value="ECO:0007669"/>
    <property type="project" value="UniProtKB-EC"/>
</dbReference>
<dbReference type="InterPro" id="IPR050510">
    <property type="entry name" value="Cation_transp_ATPase_P-type"/>
</dbReference>
<dbReference type="Pfam" id="PF00689">
    <property type="entry name" value="Cation_ATPase_C"/>
    <property type="match status" value="1"/>
</dbReference>
<evidence type="ECO:0000256" key="11">
    <source>
        <dbReference type="ARBA" id="ARBA00022989"/>
    </source>
</evidence>
<dbReference type="Proteomes" id="UP000217696">
    <property type="component" value="Chromosome"/>
</dbReference>
<keyword evidence="3" id="KW-0813">Transport</keyword>
<dbReference type="InterPro" id="IPR036412">
    <property type="entry name" value="HAD-like_sf"/>
</dbReference>
<dbReference type="InterPro" id="IPR006068">
    <property type="entry name" value="ATPase_P-typ_cation-transptr_C"/>
</dbReference>
<dbReference type="InterPro" id="IPR023214">
    <property type="entry name" value="HAD_sf"/>
</dbReference>
<evidence type="ECO:0000256" key="10">
    <source>
        <dbReference type="ARBA" id="ARBA00022967"/>
    </source>
</evidence>
<evidence type="ECO:0000256" key="4">
    <source>
        <dbReference type="ARBA" id="ARBA00022475"/>
    </source>
</evidence>
<dbReference type="FunFam" id="3.40.50.1000:FF:000001">
    <property type="entry name" value="Phospholipid-transporting ATPase IC"/>
    <property type="match status" value="1"/>
</dbReference>
<dbReference type="Pfam" id="PF13246">
    <property type="entry name" value="Cation_ATPase"/>
    <property type="match status" value="1"/>
</dbReference>
<dbReference type="KEGG" id="asoc:CB4_01702"/>
<dbReference type="PROSITE" id="PS00154">
    <property type="entry name" value="ATPASE_E1_E2"/>
    <property type="match status" value="1"/>
</dbReference>
<dbReference type="SUPFAM" id="SSF81660">
    <property type="entry name" value="Metal cation-transporting ATPase, ATP-binding domain N"/>
    <property type="match status" value="1"/>
</dbReference>
<organism evidence="15 16">
    <name type="scientific">Aneurinibacillus soli</name>
    <dbReference type="NCBI Taxonomy" id="1500254"/>
    <lineage>
        <taxon>Bacteria</taxon>
        <taxon>Bacillati</taxon>
        <taxon>Bacillota</taxon>
        <taxon>Bacilli</taxon>
        <taxon>Bacillales</taxon>
        <taxon>Paenibacillaceae</taxon>
        <taxon>Aneurinibacillus group</taxon>
        <taxon>Aneurinibacillus</taxon>
    </lineage>
</organism>
<dbReference type="PANTHER" id="PTHR43294">
    <property type="entry name" value="SODIUM/POTASSIUM-TRANSPORTING ATPASE SUBUNIT ALPHA"/>
    <property type="match status" value="1"/>
</dbReference>
<dbReference type="InterPro" id="IPR004014">
    <property type="entry name" value="ATPase_P-typ_cation-transptr_N"/>
</dbReference>
<dbReference type="PANTHER" id="PTHR43294:SF21">
    <property type="entry name" value="CATION TRANSPORTING ATPASE"/>
    <property type="match status" value="1"/>
</dbReference>
<gene>
    <name evidence="15" type="primary">yloB_1</name>
    <name evidence="15" type="ORF">CB4_01702</name>
</gene>
<keyword evidence="8" id="KW-0067">ATP-binding</keyword>
<evidence type="ECO:0000313" key="16">
    <source>
        <dbReference type="Proteomes" id="UP000217696"/>
    </source>
</evidence>
<keyword evidence="12" id="KW-0406">Ion transport</keyword>
<evidence type="ECO:0000256" key="3">
    <source>
        <dbReference type="ARBA" id="ARBA00022448"/>
    </source>
</evidence>
<dbReference type="SUPFAM" id="SSF56784">
    <property type="entry name" value="HAD-like"/>
    <property type="match status" value="1"/>
</dbReference>
<dbReference type="InterPro" id="IPR023299">
    <property type="entry name" value="ATPase_P-typ_cyto_dom_N"/>
</dbReference>
<evidence type="ECO:0000313" key="15">
    <source>
        <dbReference type="EMBL" id="BAU27528.1"/>
    </source>
</evidence>
<comment type="catalytic activity">
    <reaction evidence="14">
        <text>Ca(2+)(in) + ATP + H2O = Ca(2+)(out) + ADP + phosphate + H(+)</text>
        <dbReference type="Rhea" id="RHEA:18105"/>
        <dbReference type="ChEBI" id="CHEBI:15377"/>
        <dbReference type="ChEBI" id="CHEBI:15378"/>
        <dbReference type="ChEBI" id="CHEBI:29108"/>
        <dbReference type="ChEBI" id="CHEBI:30616"/>
        <dbReference type="ChEBI" id="CHEBI:43474"/>
        <dbReference type="ChEBI" id="CHEBI:456216"/>
        <dbReference type="EC" id="7.2.2.10"/>
    </reaction>
</comment>
<keyword evidence="16" id="KW-1185">Reference proteome</keyword>
<keyword evidence="10" id="KW-1278">Translocase</keyword>
<evidence type="ECO:0000256" key="14">
    <source>
        <dbReference type="ARBA" id="ARBA00048694"/>
    </source>
</evidence>
<dbReference type="EMBL" id="AP017312">
    <property type="protein sequence ID" value="BAU27528.1"/>
    <property type="molecule type" value="Genomic_DNA"/>
</dbReference>
<dbReference type="Gene3D" id="2.70.150.10">
    <property type="entry name" value="Calcium-transporting ATPase, cytoplasmic transduction domain A"/>
    <property type="match status" value="1"/>
</dbReference>
<keyword evidence="11" id="KW-1133">Transmembrane helix</keyword>
<dbReference type="OrthoDB" id="9813266at2"/>
<proteinExistence type="inferred from homology"/>
<keyword evidence="4" id="KW-1003">Cell membrane</keyword>
<dbReference type="GO" id="GO:0005886">
    <property type="term" value="C:plasma membrane"/>
    <property type="evidence" value="ECO:0007669"/>
    <property type="project" value="UniProtKB-SubCell"/>
</dbReference>
<dbReference type="PRINTS" id="PR00119">
    <property type="entry name" value="CATATPASE"/>
</dbReference>
<dbReference type="EC" id="3.6.3.8" evidence="15"/>
<dbReference type="Pfam" id="PF00122">
    <property type="entry name" value="E1-E2_ATPase"/>
    <property type="match status" value="1"/>
</dbReference>
<keyword evidence="9" id="KW-0460">Magnesium</keyword>
<keyword evidence="13" id="KW-0472">Membrane</keyword>
<dbReference type="AlphaFoldDB" id="A0A0U4WFL1"/>
<dbReference type="SFLD" id="SFLDG00002">
    <property type="entry name" value="C1.7:_P-type_atpase_like"/>
    <property type="match status" value="1"/>
</dbReference>
<keyword evidence="5" id="KW-0597">Phosphoprotein</keyword>
<dbReference type="InterPro" id="IPR044492">
    <property type="entry name" value="P_typ_ATPase_HD_dom"/>
</dbReference>
<dbReference type="SFLD" id="SFLDS00003">
    <property type="entry name" value="Haloacid_Dehalogenase"/>
    <property type="match status" value="1"/>
</dbReference>
<dbReference type="Gene3D" id="3.40.1110.10">
    <property type="entry name" value="Calcium-transporting ATPase, cytoplasmic domain N"/>
    <property type="match status" value="1"/>
</dbReference>
<accession>A0A0U4WFL1</accession>
<dbReference type="InterPro" id="IPR023298">
    <property type="entry name" value="ATPase_P-typ_TM_dom_sf"/>
</dbReference>
<dbReference type="Gene3D" id="3.40.50.1000">
    <property type="entry name" value="HAD superfamily/HAD-like"/>
    <property type="match status" value="1"/>
</dbReference>
<dbReference type="Pfam" id="PF00690">
    <property type="entry name" value="Cation_ATPase_N"/>
    <property type="match status" value="1"/>
</dbReference>
<keyword evidence="6" id="KW-0812">Transmembrane</keyword>
<keyword evidence="15" id="KW-0378">Hydrolase</keyword>
<dbReference type="SMART" id="SM00831">
    <property type="entry name" value="Cation_ATPase_N"/>
    <property type="match status" value="1"/>
</dbReference>
<dbReference type="SUPFAM" id="SSF81665">
    <property type="entry name" value="Calcium ATPase, transmembrane domain M"/>
    <property type="match status" value="1"/>
</dbReference>
<dbReference type="FunFam" id="2.70.150.10:FF:000160">
    <property type="entry name" value="Sarcoplasmic/endoplasmic reticulum calcium ATPase 1"/>
    <property type="match status" value="1"/>
</dbReference>
<evidence type="ECO:0000256" key="13">
    <source>
        <dbReference type="ARBA" id="ARBA00023136"/>
    </source>
</evidence>
<dbReference type="SUPFAM" id="SSF81653">
    <property type="entry name" value="Calcium ATPase, transduction domain A"/>
    <property type="match status" value="1"/>
</dbReference>
<keyword evidence="7" id="KW-0547">Nucleotide-binding</keyword>
<evidence type="ECO:0000256" key="2">
    <source>
        <dbReference type="ARBA" id="ARBA00005675"/>
    </source>
</evidence>
<dbReference type="NCBIfam" id="TIGR01494">
    <property type="entry name" value="ATPase_P-type"/>
    <property type="match status" value="3"/>
</dbReference>
<comment type="subcellular location">
    <subcellularLocation>
        <location evidence="1">Cell membrane</location>
        <topology evidence="1">Multi-pass membrane protein</topology>
    </subcellularLocation>
</comment>
<dbReference type="Gene3D" id="1.20.1110.10">
    <property type="entry name" value="Calcium-transporting ATPase, transmembrane domain"/>
    <property type="match status" value="1"/>
</dbReference>
<dbReference type="FunFam" id="3.40.50.1000:FF:000028">
    <property type="entry name" value="Calcium-transporting P-type ATPase, putative"/>
    <property type="match status" value="1"/>
</dbReference>
<protein>
    <submittedName>
        <fullName evidence="15">Calcium-transporting ATPase</fullName>
        <ecNumber evidence="15">3.6.3.8</ecNumber>
    </submittedName>
</protein>
<dbReference type="InterPro" id="IPR008250">
    <property type="entry name" value="ATPase_P-typ_transduc_dom_A_sf"/>
</dbReference>
<dbReference type="PRINTS" id="PR00121">
    <property type="entry name" value="NAKATPASE"/>
</dbReference>
<name>A0A0U4WFL1_9BACL</name>
<evidence type="ECO:0000256" key="12">
    <source>
        <dbReference type="ARBA" id="ARBA00023065"/>
    </source>
</evidence>
<dbReference type="GO" id="GO:0016887">
    <property type="term" value="F:ATP hydrolysis activity"/>
    <property type="evidence" value="ECO:0007669"/>
    <property type="project" value="InterPro"/>
</dbReference>